<keyword evidence="1" id="KW-0732">Signal</keyword>
<evidence type="ECO:0000313" key="2">
    <source>
        <dbReference type="EMBL" id="OMJ89650.1"/>
    </source>
</evidence>
<evidence type="ECO:0008006" key="4">
    <source>
        <dbReference type="Google" id="ProtNLM"/>
    </source>
</evidence>
<feature type="chain" id="PRO_5010279910" description="Folate receptor-like domain-containing protein" evidence="1">
    <location>
        <begin position="19"/>
        <end position="183"/>
    </location>
</feature>
<name>A0A1R2CL24_9CILI</name>
<proteinExistence type="predicted"/>
<dbReference type="OrthoDB" id="310215at2759"/>
<feature type="signal peptide" evidence="1">
    <location>
        <begin position="1"/>
        <end position="18"/>
    </location>
</feature>
<dbReference type="AlphaFoldDB" id="A0A1R2CL24"/>
<keyword evidence="3" id="KW-1185">Reference proteome</keyword>
<comment type="caution">
    <text evidence="2">The sequence shown here is derived from an EMBL/GenBank/DDBJ whole genome shotgun (WGS) entry which is preliminary data.</text>
</comment>
<dbReference type="Proteomes" id="UP000187209">
    <property type="component" value="Unassembled WGS sequence"/>
</dbReference>
<protein>
    <recommendedName>
        <fullName evidence="4">Folate receptor-like domain-containing protein</fullName>
    </recommendedName>
</protein>
<evidence type="ECO:0000256" key="1">
    <source>
        <dbReference type="SAM" id="SignalP"/>
    </source>
</evidence>
<dbReference type="EMBL" id="MPUH01000121">
    <property type="protein sequence ID" value="OMJ89650.1"/>
    <property type="molecule type" value="Genomic_DNA"/>
</dbReference>
<gene>
    <name evidence="2" type="ORF">SteCoe_8197</name>
</gene>
<reference evidence="2 3" key="1">
    <citation type="submission" date="2016-11" db="EMBL/GenBank/DDBJ databases">
        <title>The macronuclear genome of Stentor coeruleus: a giant cell with tiny introns.</title>
        <authorList>
            <person name="Slabodnick M."/>
            <person name="Ruby J.G."/>
            <person name="Reiff S.B."/>
            <person name="Swart E.C."/>
            <person name="Gosai S."/>
            <person name="Prabakaran S."/>
            <person name="Witkowska E."/>
            <person name="Larue G.E."/>
            <person name="Fisher S."/>
            <person name="Freeman R.M."/>
            <person name="Gunawardena J."/>
            <person name="Chu W."/>
            <person name="Stover N.A."/>
            <person name="Gregory B.D."/>
            <person name="Nowacki M."/>
            <person name="Derisi J."/>
            <person name="Roy S.W."/>
            <person name="Marshall W.F."/>
            <person name="Sood P."/>
        </authorList>
    </citation>
    <scope>NUCLEOTIDE SEQUENCE [LARGE SCALE GENOMIC DNA]</scope>
    <source>
        <strain evidence="2">WM001</strain>
    </source>
</reference>
<organism evidence="2 3">
    <name type="scientific">Stentor coeruleus</name>
    <dbReference type="NCBI Taxonomy" id="5963"/>
    <lineage>
        <taxon>Eukaryota</taxon>
        <taxon>Sar</taxon>
        <taxon>Alveolata</taxon>
        <taxon>Ciliophora</taxon>
        <taxon>Postciliodesmatophora</taxon>
        <taxon>Heterotrichea</taxon>
        <taxon>Heterotrichida</taxon>
        <taxon>Stentoridae</taxon>
        <taxon>Stentor</taxon>
    </lineage>
</organism>
<evidence type="ECO:0000313" key="3">
    <source>
        <dbReference type="Proteomes" id="UP000187209"/>
    </source>
</evidence>
<sequence length="183" mass="20978">MLLLVILSSSLACTLLDGQDPTNPKPSLTKCYRYNTSACCVSAHDSSIQDTYGSFLSSQCQREYDILEDYFCFGCNPNQSDHTDEENKVIRICEGYAKSLWGGDLLRPTRNFDNCGITTYWRDENDRITIVPSSEWANAYQFFWEVKPPFFEDYSIYIVNDESDEDCYSFGLVLMFAIGFLVI</sequence>
<accession>A0A1R2CL24</accession>